<dbReference type="EMBL" id="CAMGYJ010000005">
    <property type="protein sequence ID" value="CAI0422457.1"/>
    <property type="molecule type" value="Genomic_DNA"/>
</dbReference>
<dbReference type="Proteomes" id="UP001154282">
    <property type="component" value="Unassembled WGS sequence"/>
</dbReference>
<gene>
    <name evidence="1" type="ORF">LITE_LOCUS19136</name>
</gene>
<reference evidence="1" key="1">
    <citation type="submission" date="2022-08" db="EMBL/GenBank/DDBJ databases">
        <authorList>
            <person name="Gutierrez-Valencia J."/>
        </authorList>
    </citation>
    <scope>NUCLEOTIDE SEQUENCE</scope>
</reference>
<protein>
    <submittedName>
        <fullName evidence="1">Uncharacterized protein</fullName>
    </submittedName>
</protein>
<comment type="caution">
    <text evidence="1">The sequence shown here is derived from an EMBL/GenBank/DDBJ whole genome shotgun (WGS) entry which is preliminary data.</text>
</comment>
<keyword evidence="2" id="KW-1185">Reference proteome</keyword>
<accession>A0AAV0KJ87</accession>
<evidence type="ECO:0000313" key="2">
    <source>
        <dbReference type="Proteomes" id="UP001154282"/>
    </source>
</evidence>
<sequence length="113" mass="12601">MCSACRKQLKPPLLNRKPPLIIHLGLILEATTTAKFRSENTLMTQEHRELECLSSQTNFPSTILLISTKKASNHPAHGKESTENERGIRIYASSRTATYPLLINQSEGLKNDG</sequence>
<evidence type="ECO:0000313" key="1">
    <source>
        <dbReference type="EMBL" id="CAI0422457.1"/>
    </source>
</evidence>
<name>A0AAV0KJ87_9ROSI</name>
<proteinExistence type="predicted"/>
<dbReference type="AlphaFoldDB" id="A0AAV0KJ87"/>
<organism evidence="1 2">
    <name type="scientific">Linum tenue</name>
    <dbReference type="NCBI Taxonomy" id="586396"/>
    <lineage>
        <taxon>Eukaryota</taxon>
        <taxon>Viridiplantae</taxon>
        <taxon>Streptophyta</taxon>
        <taxon>Embryophyta</taxon>
        <taxon>Tracheophyta</taxon>
        <taxon>Spermatophyta</taxon>
        <taxon>Magnoliopsida</taxon>
        <taxon>eudicotyledons</taxon>
        <taxon>Gunneridae</taxon>
        <taxon>Pentapetalae</taxon>
        <taxon>rosids</taxon>
        <taxon>fabids</taxon>
        <taxon>Malpighiales</taxon>
        <taxon>Linaceae</taxon>
        <taxon>Linum</taxon>
    </lineage>
</organism>